<proteinExistence type="predicted"/>
<organism evidence="1 2">
    <name type="scientific">Hexamita inflata</name>
    <dbReference type="NCBI Taxonomy" id="28002"/>
    <lineage>
        <taxon>Eukaryota</taxon>
        <taxon>Metamonada</taxon>
        <taxon>Diplomonadida</taxon>
        <taxon>Hexamitidae</taxon>
        <taxon>Hexamitinae</taxon>
        <taxon>Hexamita</taxon>
    </lineage>
</organism>
<protein>
    <submittedName>
        <fullName evidence="1">Hypothetical_protein</fullName>
    </submittedName>
</protein>
<evidence type="ECO:0000313" key="2">
    <source>
        <dbReference type="Proteomes" id="UP001642409"/>
    </source>
</evidence>
<name>A0ABP1I9B0_9EUKA</name>
<sequence>MTSVNGTRWEMSASKFQMTIFCQTIMNTIMYSIMVTEKPNYYNHLGQQVCVQKLLMTSNLLSSSTRFPLVKKMTEIDFQRKYNIINSINISLHYISKNVKIEYNIKLESLRLEKR</sequence>
<gene>
    <name evidence="1" type="ORF">HINF_LOCUS22782</name>
</gene>
<dbReference type="Proteomes" id="UP001642409">
    <property type="component" value="Unassembled WGS sequence"/>
</dbReference>
<reference evidence="1 2" key="1">
    <citation type="submission" date="2024-07" db="EMBL/GenBank/DDBJ databases">
        <authorList>
            <person name="Akdeniz Z."/>
        </authorList>
    </citation>
    <scope>NUCLEOTIDE SEQUENCE [LARGE SCALE GENOMIC DNA]</scope>
</reference>
<dbReference type="EMBL" id="CAXDID020000064">
    <property type="protein sequence ID" value="CAL6011404.1"/>
    <property type="molecule type" value="Genomic_DNA"/>
</dbReference>
<keyword evidence="2" id="KW-1185">Reference proteome</keyword>
<comment type="caution">
    <text evidence="1">The sequence shown here is derived from an EMBL/GenBank/DDBJ whole genome shotgun (WGS) entry which is preliminary data.</text>
</comment>
<evidence type="ECO:0000313" key="1">
    <source>
        <dbReference type="EMBL" id="CAL6011404.1"/>
    </source>
</evidence>
<accession>A0ABP1I9B0</accession>